<organism evidence="2 3">
    <name type="scientific">Plectus sambesii</name>
    <dbReference type="NCBI Taxonomy" id="2011161"/>
    <lineage>
        <taxon>Eukaryota</taxon>
        <taxon>Metazoa</taxon>
        <taxon>Ecdysozoa</taxon>
        <taxon>Nematoda</taxon>
        <taxon>Chromadorea</taxon>
        <taxon>Plectida</taxon>
        <taxon>Plectina</taxon>
        <taxon>Plectoidea</taxon>
        <taxon>Plectidae</taxon>
        <taxon>Plectus</taxon>
    </lineage>
</organism>
<feature type="signal peptide" evidence="1">
    <location>
        <begin position="1"/>
        <end position="24"/>
    </location>
</feature>
<reference evidence="3" key="1">
    <citation type="submission" date="2022-11" db="UniProtKB">
        <authorList>
            <consortium name="WormBaseParasite"/>
        </authorList>
    </citation>
    <scope>IDENTIFICATION</scope>
</reference>
<feature type="chain" id="PRO_5036765293" evidence="1">
    <location>
        <begin position="25"/>
        <end position="179"/>
    </location>
</feature>
<dbReference type="Proteomes" id="UP000887566">
    <property type="component" value="Unplaced"/>
</dbReference>
<evidence type="ECO:0000256" key="1">
    <source>
        <dbReference type="SAM" id="SignalP"/>
    </source>
</evidence>
<dbReference type="PANTHER" id="PTHR35017:SF1">
    <property type="entry name" value="SHKT DOMAIN-CONTAINING PROTEIN"/>
    <property type="match status" value="1"/>
</dbReference>
<evidence type="ECO:0000313" key="2">
    <source>
        <dbReference type="Proteomes" id="UP000887566"/>
    </source>
</evidence>
<proteinExistence type="predicted"/>
<accession>A0A914XEH8</accession>
<sequence length="179" mass="19381">MKPSVSAIVCLFAVLAAATTIAFGQKVGQATQPPCCRNWIGDRTCSKMRLTNFIQFNSSCYNDPDFAFNQCCATCNSVYMTDLGYNFTGVAQSLLINNTGNCFDRMSTSWCQKLLLKTGVWTKGLFTCDSSNLAFRVCRLTCGYCSTTGDTYIASLYLDASAANAACSDNANTKAVIGR</sequence>
<protein>
    <submittedName>
        <fullName evidence="3">Uncharacterized protein</fullName>
    </submittedName>
</protein>
<dbReference type="WBParaSite" id="PSAMB.scaffold731size42462.g8335.t1">
    <property type="protein sequence ID" value="PSAMB.scaffold731size42462.g8335.t1"/>
    <property type="gene ID" value="PSAMB.scaffold731size42462.g8335"/>
</dbReference>
<dbReference type="AlphaFoldDB" id="A0A914XEH8"/>
<evidence type="ECO:0000313" key="3">
    <source>
        <dbReference type="WBParaSite" id="PSAMB.scaffold731size42462.g8335.t1"/>
    </source>
</evidence>
<name>A0A914XEH8_9BILA</name>
<dbReference type="PANTHER" id="PTHR35017">
    <property type="entry name" value="PROTEIN CBG16223-RELATED"/>
    <property type="match status" value="1"/>
</dbReference>
<keyword evidence="2" id="KW-1185">Reference proteome</keyword>
<keyword evidence="1" id="KW-0732">Signal</keyword>